<dbReference type="FunFam" id="1.10.287.130:FF:000002">
    <property type="entry name" value="Two-component osmosensing histidine kinase"/>
    <property type="match status" value="1"/>
</dbReference>
<dbReference type="Proteomes" id="UP000005113">
    <property type="component" value="Unassembled WGS sequence"/>
</dbReference>
<evidence type="ECO:0000256" key="7">
    <source>
        <dbReference type="ARBA" id="ARBA00022840"/>
    </source>
</evidence>
<evidence type="ECO:0000256" key="5">
    <source>
        <dbReference type="ARBA" id="ARBA00022741"/>
    </source>
</evidence>
<reference evidence="16" key="1">
    <citation type="journal article" date="2012" name="Stand. Genomic Sci.">
        <title>Permanent draft genome sequence of the gliding predator Saprospira grandis strain Sa g1 (= HR1).</title>
        <authorList>
            <person name="Mavromatis K."/>
            <person name="Chertkov O."/>
            <person name="Lapidus A."/>
            <person name="Nolan M."/>
            <person name="Lucas S."/>
            <person name="Tice H."/>
            <person name="Del Rio T.G."/>
            <person name="Cheng J.F."/>
            <person name="Han C."/>
            <person name="Tapia R."/>
            <person name="Bruce D."/>
            <person name="Goodwin L.A."/>
            <person name="Pitluck S."/>
            <person name="Huntemann M."/>
            <person name="Liolios K."/>
            <person name="Pagani I."/>
            <person name="Ivanova N."/>
            <person name="Mikhailova N."/>
            <person name="Pati A."/>
            <person name="Chen A."/>
            <person name="Palaniappan K."/>
            <person name="Land M."/>
            <person name="Brambilla E.M."/>
            <person name="Rohde M."/>
            <person name="Spring S."/>
            <person name="Goker M."/>
            <person name="Detter J.C."/>
            <person name="Bristow J."/>
            <person name="Eisen J.A."/>
            <person name="Markowitz V."/>
            <person name="Hugenholtz P."/>
            <person name="Kyrpides N.C."/>
            <person name="Klenk H.P."/>
            <person name="Woyke T."/>
        </authorList>
    </citation>
    <scope>NUCLEOTIDE SEQUENCE [LARGE SCALE GENOMIC DNA]</scope>
    <source>
        <strain evidence="16">DSM 2844</strain>
    </source>
</reference>
<dbReference type="InterPro" id="IPR004358">
    <property type="entry name" value="Sig_transdc_His_kin-like_C"/>
</dbReference>
<feature type="domain" description="Histidine kinase" evidence="13">
    <location>
        <begin position="253"/>
        <end position="474"/>
    </location>
</feature>
<dbReference type="HOGENOM" id="CLU_000445_114_75_10"/>
<dbReference type="PRINTS" id="PR00344">
    <property type="entry name" value="BCTRLSENSOR"/>
</dbReference>
<dbReference type="SMART" id="SM00388">
    <property type="entry name" value="HisKA"/>
    <property type="match status" value="1"/>
</dbReference>
<dbReference type="SMART" id="SM00387">
    <property type="entry name" value="HATPase_c"/>
    <property type="match status" value="1"/>
</dbReference>
<evidence type="ECO:0000313" key="16">
    <source>
        <dbReference type="Proteomes" id="UP000005113"/>
    </source>
</evidence>
<keyword evidence="6 15" id="KW-0418">Kinase</keyword>
<dbReference type="InterPro" id="IPR011006">
    <property type="entry name" value="CheY-like_superfamily"/>
</dbReference>
<dbReference type="Pfam" id="PF00512">
    <property type="entry name" value="HisKA"/>
    <property type="match status" value="1"/>
</dbReference>
<evidence type="ECO:0000256" key="3">
    <source>
        <dbReference type="ARBA" id="ARBA00022553"/>
    </source>
</evidence>
<dbReference type="PANTHER" id="PTHR45339:SF1">
    <property type="entry name" value="HYBRID SIGNAL TRANSDUCTION HISTIDINE KINASE J"/>
    <property type="match status" value="1"/>
</dbReference>
<dbReference type="EMBL" id="JH719942">
    <property type="protein sequence ID" value="EJF52599.1"/>
    <property type="molecule type" value="Genomic_DNA"/>
</dbReference>
<dbReference type="Gene3D" id="3.30.565.10">
    <property type="entry name" value="Histidine kinase-like ATPase, C-terminal domain"/>
    <property type="match status" value="1"/>
</dbReference>
<protein>
    <recommendedName>
        <fullName evidence="10">Sensory/regulatory protein RpfC</fullName>
        <ecNumber evidence="2">2.7.13.3</ecNumber>
    </recommendedName>
</protein>
<dbReference type="InterPro" id="IPR005467">
    <property type="entry name" value="His_kinase_dom"/>
</dbReference>
<keyword evidence="12" id="KW-1133">Transmembrane helix</keyword>
<dbReference type="InterPro" id="IPR001789">
    <property type="entry name" value="Sig_transdc_resp-reg_receiver"/>
</dbReference>
<feature type="transmembrane region" description="Helical" evidence="12">
    <location>
        <begin position="15"/>
        <end position="36"/>
    </location>
</feature>
<evidence type="ECO:0000256" key="6">
    <source>
        <dbReference type="ARBA" id="ARBA00022777"/>
    </source>
</evidence>
<keyword evidence="3 11" id="KW-0597">Phosphoprotein</keyword>
<evidence type="ECO:0000256" key="4">
    <source>
        <dbReference type="ARBA" id="ARBA00022679"/>
    </source>
</evidence>
<evidence type="ECO:0000256" key="8">
    <source>
        <dbReference type="ARBA" id="ARBA00023012"/>
    </source>
</evidence>
<dbReference type="GO" id="GO:0005524">
    <property type="term" value="F:ATP binding"/>
    <property type="evidence" value="ECO:0007669"/>
    <property type="project" value="UniProtKB-KW"/>
</dbReference>
<feature type="transmembrane region" description="Helical" evidence="12">
    <location>
        <begin position="200"/>
        <end position="222"/>
    </location>
</feature>
<feature type="domain" description="Response regulatory" evidence="14">
    <location>
        <begin position="611"/>
        <end position="719"/>
    </location>
</feature>
<evidence type="ECO:0000256" key="9">
    <source>
        <dbReference type="ARBA" id="ARBA00064003"/>
    </source>
</evidence>
<feature type="transmembrane region" description="Helical" evidence="12">
    <location>
        <begin position="93"/>
        <end position="111"/>
    </location>
</feature>
<organism evidence="15 16">
    <name type="scientific">Saprospira grandis DSM 2844</name>
    <dbReference type="NCBI Taxonomy" id="694433"/>
    <lineage>
        <taxon>Bacteria</taxon>
        <taxon>Pseudomonadati</taxon>
        <taxon>Bacteroidota</taxon>
        <taxon>Saprospiria</taxon>
        <taxon>Saprospirales</taxon>
        <taxon>Saprospiraceae</taxon>
        <taxon>Saprospira</taxon>
    </lineage>
</organism>
<dbReference type="PROSITE" id="PS50109">
    <property type="entry name" value="HIS_KIN"/>
    <property type="match status" value="1"/>
</dbReference>
<evidence type="ECO:0000256" key="12">
    <source>
        <dbReference type="SAM" id="Phobius"/>
    </source>
</evidence>
<dbReference type="SUPFAM" id="SSF52172">
    <property type="entry name" value="CheY-like"/>
    <property type="match status" value="1"/>
</dbReference>
<dbReference type="CDD" id="cd00082">
    <property type="entry name" value="HisKA"/>
    <property type="match status" value="1"/>
</dbReference>
<evidence type="ECO:0000256" key="1">
    <source>
        <dbReference type="ARBA" id="ARBA00000085"/>
    </source>
</evidence>
<dbReference type="Pfam" id="PF00072">
    <property type="entry name" value="Response_reg"/>
    <property type="match status" value="1"/>
</dbReference>
<dbReference type="InterPro" id="IPR003594">
    <property type="entry name" value="HATPase_dom"/>
</dbReference>
<proteinExistence type="predicted"/>
<dbReference type="InterPro" id="IPR036097">
    <property type="entry name" value="HisK_dim/P_sf"/>
</dbReference>
<dbReference type="SUPFAM" id="SSF55874">
    <property type="entry name" value="ATPase domain of HSP90 chaperone/DNA topoisomerase II/histidine kinase"/>
    <property type="match status" value="1"/>
</dbReference>
<feature type="modified residue" description="4-aspartylphosphate" evidence="11">
    <location>
        <position position="660"/>
    </location>
</feature>
<feature type="transmembrane region" description="Helical" evidence="12">
    <location>
        <begin position="65"/>
        <end position="87"/>
    </location>
</feature>
<dbReference type="GO" id="GO:0000155">
    <property type="term" value="F:phosphorelay sensor kinase activity"/>
    <property type="evidence" value="ECO:0007669"/>
    <property type="project" value="InterPro"/>
</dbReference>
<evidence type="ECO:0000256" key="2">
    <source>
        <dbReference type="ARBA" id="ARBA00012438"/>
    </source>
</evidence>
<evidence type="ECO:0000259" key="14">
    <source>
        <dbReference type="PROSITE" id="PS50110"/>
    </source>
</evidence>
<evidence type="ECO:0000313" key="15">
    <source>
        <dbReference type="EMBL" id="EJF52599.1"/>
    </source>
</evidence>
<keyword evidence="12" id="KW-0812">Transmembrane</keyword>
<keyword evidence="8" id="KW-0902">Two-component regulatory system</keyword>
<keyword evidence="7" id="KW-0067">ATP-binding</keyword>
<dbReference type="PROSITE" id="PS50110">
    <property type="entry name" value="RESPONSE_REGULATORY"/>
    <property type="match status" value="1"/>
</dbReference>
<feature type="transmembrane region" description="Helical" evidence="12">
    <location>
        <begin position="167"/>
        <end position="188"/>
    </location>
</feature>
<comment type="subunit">
    <text evidence="9">At low DSF concentrations, interacts with RpfF.</text>
</comment>
<dbReference type="EC" id="2.7.13.3" evidence="2"/>
<evidence type="ECO:0000256" key="11">
    <source>
        <dbReference type="PROSITE-ProRule" id="PRU00169"/>
    </source>
</evidence>
<dbReference type="InterPro" id="IPR003661">
    <property type="entry name" value="HisK_dim/P_dom"/>
</dbReference>
<keyword evidence="4" id="KW-0808">Transferase</keyword>
<gene>
    <name evidence="15" type="ORF">SapgrDRAFT_0864</name>
</gene>
<evidence type="ECO:0000256" key="10">
    <source>
        <dbReference type="ARBA" id="ARBA00068150"/>
    </source>
</evidence>
<comment type="catalytic activity">
    <reaction evidence="1">
        <text>ATP + protein L-histidine = ADP + protein N-phospho-L-histidine.</text>
        <dbReference type="EC" id="2.7.13.3"/>
    </reaction>
</comment>
<dbReference type="CDD" id="cd16922">
    <property type="entry name" value="HATPase_EvgS-ArcB-TorS-like"/>
    <property type="match status" value="1"/>
</dbReference>
<dbReference type="AlphaFoldDB" id="J0NYK8"/>
<dbReference type="SUPFAM" id="SSF47384">
    <property type="entry name" value="Homodimeric domain of signal transducing histidine kinase"/>
    <property type="match status" value="1"/>
</dbReference>
<dbReference type="Gene3D" id="3.40.50.2300">
    <property type="match status" value="1"/>
</dbReference>
<accession>J0NYK8</accession>
<dbReference type="FunFam" id="3.30.565.10:FF:000010">
    <property type="entry name" value="Sensor histidine kinase RcsC"/>
    <property type="match status" value="1"/>
</dbReference>
<dbReference type="Pfam" id="PF02518">
    <property type="entry name" value="HATPase_c"/>
    <property type="match status" value="1"/>
</dbReference>
<sequence length="720" mass="82433">MWIYFLLDEKVNLRIFWLLEAMTSFFYLQFPIALGLETENSTMPTPRFLHFFPETKYKAKLEETLLCLGSFWTMLICLTYWVLSFFYNYQEATSLGALLGGLAYLGLFLWIKFRAFSPWLSFIYILISLCLLDGLWMMVGGIYSDLPILLLLAFFTSMMISAKGWLWLAMLLNFSNFAFLLVLHLYFPESINYHPPAAEVAFTSFTSLGVALFSIWVLMGILKERYQLSQEQLEQKNMALIDASQAKSQFLAQMSHEIRTPMNGMLGMAQLLLDSPLSEEQQEYAQTLKQSGEQLLQIVNEILDYSKLEAGGWHLQEQEFELERSVEEAMNIAVSRALAKGLSLRYFPDAHLPDQLIGDATKIRQMLLNLLDNAIKFSHQGCISIYMSKLREEEDRVWVEFRLTDQGVGIPQAKQSDLFKEFSQLSNQQAHSNSGTGLGLAIVRQLAEQMGGQVGVDSEEGQGASFYFRLPLQKVASKSASLFKGKRLFLLSKNKDAARFFEAICQRWEMEYFQFWEPDASHEAVELGIIPAPDFVFFDSQLQDPTEILSWPCPQFLLLALGEERKLSRNFQAQLSAPLRPLRIKQLLLKQMSVVQEEKEEGPSLPWTNKRVLLAEDNKINQRLMQQVLERMGLKLHIVQNGQEALDFLAQEEVDLILMDLQMPILDGRKASQAIRAQQINTPIIALSGEEEKAIEGINGFLQKPIELEQLEACLRQFFC</sequence>
<dbReference type="PANTHER" id="PTHR45339">
    <property type="entry name" value="HYBRID SIGNAL TRANSDUCTION HISTIDINE KINASE J"/>
    <property type="match status" value="1"/>
</dbReference>
<evidence type="ECO:0000259" key="13">
    <source>
        <dbReference type="PROSITE" id="PS50109"/>
    </source>
</evidence>
<dbReference type="InterPro" id="IPR036890">
    <property type="entry name" value="HATPase_C_sf"/>
</dbReference>
<dbReference type="SMART" id="SM00448">
    <property type="entry name" value="REC"/>
    <property type="match status" value="1"/>
</dbReference>
<dbReference type="CDD" id="cd17546">
    <property type="entry name" value="REC_hyHK_CKI1_RcsC-like"/>
    <property type="match status" value="1"/>
</dbReference>
<feature type="transmembrane region" description="Helical" evidence="12">
    <location>
        <begin position="118"/>
        <end position="136"/>
    </location>
</feature>
<keyword evidence="5" id="KW-0547">Nucleotide-binding</keyword>
<name>J0NYK8_9BACT</name>
<keyword evidence="12" id="KW-0472">Membrane</keyword>
<dbReference type="Gene3D" id="1.10.287.130">
    <property type="match status" value="1"/>
</dbReference>